<feature type="region of interest" description="Disordered" evidence="1">
    <location>
        <begin position="1"/>
        <end position="36"/>
    </location>
</feature>
<reference evidence="2 3" key="1">
    <citation type="submission" date="2023-08" db="EMBL/GenBank/DDBJ databases">
        <title>Genomic and mutational analysis of Pseudomonas syringae pv. tagetis EB037 pathogenicity on sunflower.</title>
        <authorList>
            <person name="Maul J.E."/>
        </authorList>
    </citation>
    <scope>NUCLEOTIDE SEQUENCE [LARGE SCALE GENOMIC DNA]</scope>
    <source>
        <strain evidence="2 3">EB037_T1</strain>
    </source>
</reference>
<feature type="compositionally biased region" description="Polar residues" evidence="1">
    <location>
        <begin position="13"/>
        <end position="26"/>
    </location>
</feature>
<name>A0ABW7NKP0_9PSED</name>
<evidence type="ECO:0000313" key="3">
    <source>
        <dbReference type="Proteomes" id="UP001610657"/>
    </source>
</evidence>
<dbReference type="Proteomes" id="UP001610657">
    <property type="component" value="Unassembled WGS sequence"/>
</dbReference>
<protein>
    <submittedName>
        <fullName evidence="2">Uncharacterized protein</fullName>
    </submittedName>
</protein>
<accession>A0ABW7NKP0</accession>
<comment type="caution">
    <text evidence="2">The sequence shown here is derived from an EMBL/GenBank/DDBJ whole genome shotgun (WGS) entry which is preliminary data.</text>
</comment>
<gene>
    <name evidence="2" type="ORF">RA271_11795</name>
</gene>
<sequence>MDEEVAAIVVDNESGSDQIGNESRPASQEKPASPKSYAKVGANGIVIAIKDISGPPPSPDWKPCKADTKVGSKY</sequence>
<evidence type="ECO:0000256" key="1">
    <source>
        <dbReference type="SAM" id="MobiDB-lite"/>
    </source>
</evidence>
<dbReference type="GeneID" id="96218952"/>
<evidence type="ECO:0000313" key="2">
    <source>
        <dbReference type="EMBL" id="MFH7515860.1"/>
    </source>
</evidence>
<proteinExistence type="predicted"/>
<dbReference type="EMBL" id="JAVCQK010000005">
    <property type="protein sequence ID" value="MFH7515860.1"/>
    <property type="molecule type" value="Genomic_DNA"/>
</dbReference>
<feature type="compositionally biased region" description="Basic and acidic residues" evidence="1">
    <location>
        <begin position="62"/>
        <end position="74"/>
    </location>
</feature>
<organism evidence="2 3">
    <name type="scientific">Pseudomonas syringae pv. tagetis</name>
    <dbReference type="NCBI Taxonomy" id="129140"/>
    <lineage>
        <taxon>Bacteria</taxon>
        <taxon>Pseudomonadati</taxon>
        <taxon>Pseudomonadota</taxon>
        <taxon>Gammaproteobacteria</taxon>
        <taxon>Pseudomonadales</taxon>
        <taxon>Pseudomonadaceae</taxon>
        <taxon>Pseudomonas</taxon>
    </lineage>
</organism>
<feature type="region of interest" description="Disordered" evidence="1">
    <location>
        <begin position="51"/>
        <end position="74"/>
    </location>
</feature>
<dbReference type="RefSeq" id="WP_082427582.1">
    <property type="nucleotide sequence ID" value="NZ_CP092923.1"/>
</dbReference>
<keyword evidence="3" id="KW-1185">Reference proteome</keyword>